<sequence>MTHEATAFGKKRHLAVPKDSAAKASGSRYIKESPLAASQWRFLSRSGQDEGCGAVFVLVRGAWGPPQAAEVPQVVDIAAAYEQYHQLWLAEAQRNSVAPLAPHKRPTQTAAPTQEQPSMAPEPIAEVKQSPEPAAAEPEVKQAVAPEPVAPAAPDAEAAPDTLVADAATAYAEFHRLWLAEAARNAIAPTVGQQQPVATPAVQKEQPQMAVLQDQPAEQPQQAAPQEQAQQAVPLEQVDAAALEEPAPTPAETVVDHEAEFAQFHALWTQEAARNAIPPQVGTQPTQAQPETLQLVVEEAAPKAAPPAPLVVSPAPSAVVPANPWAGGLTNVPIVILFPQNPSGAP</sequence>
<evidence type="ECO:0000313" key="3">
    <source>
        <dbReference type="Proteomes" id="UP000283509"/>
    </source>
</evidence>
<reference evidence="2 3" key="1">
    <citation type="submission" date="2018-04" db="EMBL/GenBank/DDBJ databases">
        <authorList>
            <person name="Zhang X."/>
            <person name="Yuan J."/>
            <person name="Li F."/>
            <person name="Xiang J."/>
        </authorList>
    </citation>
    <scope>NUCLEOTIDE SEQUENCE [LARGE SCALE GENOMIC DNA]</scope>
    <source>
        <tissue evidence="2">Muscle</tissue>
    </source>
</reference>
<reference evidence="2 3" key="2">
    <citation type="submission" date="2019-01" db="EMBL/GenBank/DDBJ databases">
        <title>The decoding of complex shrimp genome reveals the adaptation for benthos swimmer, frequently molting mechanism and breeding impact on genome.</title>
        <authorList>
            <person name="Sun Y."/>
            <person name="Gao Y."/>
            <person name="Yu Y."/>
        </authorList>
    </citation>
    <scope>NUCLEOTIDE SEQUENCE [LARGE SCALE GENOMIC DNA]</scope>
    <source>
        <tissue evidence="2">Muscle</tissue>
    </source>
</reference>
<protein>
    <submittedName>
        <fullName evidence="2">Uncharacterized protein</fullName>
    </submittedName>
</protein>
<proteinExistence type="predicted"/>
<feature type="region of interest" description="Disordered" evidence="1">
    <location>
        <begin position="102"/>
        <end position="143"/>
    </location>
</feature>
<dbReference type="AlphaFoldDB" id="A0A423SSF7"/>
<evidence type="ECO:0000256" key="1">
    <source>
        <dbReference type="SAM" id="MobiDB-lite"/>
    </source>
</evidence>
<feature type="compositionally biased region" description="Low complexity" evidence="1">
    <location>
        <begin position="131"/>
        <end position="143"/>
    </location>
</feature>
<name>A0A423SSF7_PENVA</name>
<dbReference type="OrthoDB" id="6377997at2759"/>
<dbReference type="Proteomes" id="UP000283509">
    <property type="component" value="Unassembled WGS sequence"/>
</dbReference>
<organism evidence="2 3">
    <name type="scientific">Penaeus vannamei</name>
    <name type="common">Whiteleg shrimp</name>
    <name type="synonym">Litopenaeus vannamei</name>
    <dbReference type="NCBI Taxonomy" id="6689"/>
    <lineage>
        <taxon>Eukaryota</taxon>
        <taxon>Metazoa</taxon>
        <taxon>Ecdysozoa</taxon>
        <taxon>Arthropoda</taxon>
        <taxon>Crustacea</taxon>
        <taxon>Multicrustacea</taxon>
        <taxon>Malacostraca</taxon>
        <taxon>Eumalacostraca</taxon>
        <taxon>Eucarida</taxon>
        <taxon>Decapoda</taxon>
        <taxon>Dendrobranchiata</taxon>
        <taxon>Penaeoidea</taxon>
        <taxon>Penaeidae</taxon>
        <taxon>Penaeus</taxon>
    </lineage>
</organism>
<accession>A0A423SSF7</accession>
<evidence type="ECO:0000313" key="2">
    <source>
        <dbReference type="EMBL" id="ROT67111.1"/>
    </source>
</evidence>
<keyword evidence="3" id="KW-1185">Reference proteome</keyword>
<feature type="region of interest" description="Disordered" evidence="1">
    <location>
        <begin position="198"/>
        <end position="233"/>
    </location>
</feature>
<gene>
    <name evidence="2" type="ORF">C7M84_014822</name>
</gene>
<feature type="compositionally biased region" description="Polar residues" evidence="1">
    <location>
        <begin position="107"/>
        <end position="117"/>
    </location>
</feature>
<feature type="compositionally biased region" description="Low complexity" evidence="1">
    <location>
        <begin position="211"/>
        <end position="233"/>
    </location>
</feature>
<comment type="caution">
    <text evidence="2">The sequence shown here is derived from an EMBL/GenBank/DDBJ whole genome shotgun (WGS) entry which is preliminary data.</text>
</comment>
<dbReference type="EMBL" id="QCYY01002847">
    <property type="protein sequence ID" value="ROT67111.1"/>
    <property type="molecule type" value="Genomic_DNA"/>
</dbReference>